<accession>A0A6A4GRM7</accession>
<dbReference type="OrthoDB" id="3023484at2759"/>
<sequence length="432" mass="48696">MDSIASISRNSTGLARIASLDESKMKQLIYDNFNWETFIREVSALHGCIKHDQESAILTVMNVPMDFGTANHLASVERFSATAGTQLLMPENKSLEQILPNLEDQRMFLYNVSIHVGEILKEDVAAFASFSTPSFFDPNAISPHKTKEYILPPFDQEQGSTCGNMIVLEHYFLKVLAIPKPIFEQIMFFIAGDCLTVVRNRAAQEQQAVDRSEHKVDHLASFETSPGPMHPCMNMLENIGLNAWGKGIDDPVTLLSLQNLPGLENRKELNLRKIDFYAWLHFLEVVGCALVITAAVSALGLKNTDDFTSNPLDQNSFNLLCHKIAATFVLPSPNALEALEIKTLPGQMQSGNAVLLLHDIMTMREMRHAIKHGHPTRMLQMFKYWGPMFHAGGRYNYGHEMMDLVHTTLILLSRLTLWHGYPRWSHLVSTYI</sequence>
<dbReference type="AlphaFoldDB" id="A0A6A4GRM7"/>
<protein>
    <recommendedName>
        <fullName evidence="2">DUF6589 domain-containing protein</fullName>
    </recommendedName>
</protein>
<organism evidence="3 4">
    <name type="scientific">Gymnopus androsaceus JB14</name>
    <dbReference type="NCBI Taxonomy" id="1447944"/>
    <lineage>
        <taxon>Eukaryota</taxon>
        <taxon>Fungi</taxon>
        <taxon>Dikarya</taxon>
        <taxon>Basidiomycota</taxon>
        <taxon>Agaricomycotina</taxon>
        <taxon>Agaricomycetes</taxon>
        <taxon>Agaricomycetidae</taxon>
        <taxon>Agaricales</taxon>
        <taxon>Marasmiineae</taxon>
        <taxon>Omphalotaceae</taxon>
        <taxon>Gymnopus</taxon>
    </lineage>
</organism>
<reference evidence="3" key="1">
    <citation type="journal article" date="2019" name="Environ. Microbiol.">
        <title>Fungal ecological strategies reflected in gene transcription - a case study of two litter decomposers.</title>
        <authorList>
            <person name="Barbi F."/>
            <person name="Kohler A."/>
            <person name="Barry K."/>
            <person name="Baskaran P."/>
            <person name="Daum C."/>
            <person name="Fauchery L."/>
            <person name="Ihrmark K."/>
            <person name="Kuo A."/>
            <person name="LaButti K."/>
            <person name="Lipzen A."/>
            <person name="Morin E."/>
            <person name="Grigoriev I.V."/>
            <person name="Henrissat B."/>
            <person name="Lindahl B."/>
            <person name="Martin F."/>
        </authorList>
    </citation>
    <scope>NUCLEOTIDE SEQUENCE</scope>
    <source>
        <strain evidence="3">JB14</strain>
    </source>
</reference>
<feature type="transmembrane region" description="Helical" evidence="1">
    <location>
        <begin position="276"/>
        <end position="301"/>
    </location>
</feature>
<evidence type="ECO:0000313" key="3">
    <source>
        <dbReference type="EMBL" id="KAE9387960.1"/>
    </source>
</evidence>
<evidence type="ECO:0000259" key="2">
    <source>
        <dbReference type="Pfam" id="PF20231"/>
    </source>
</evidence>
<keyword evidence="4" id="KW-1185">Reference proteome</keyword>
<evidence type="ECO:0000313" key="4">
    <source>
        <dbReference type="Proteomes" id="UP000799118"/>
    </source>
</evidence>
<keyword evidence="1" id="KW-0472">Membrane</keyword>
<dbReference type="Pfam" id="PF20231">
    <property type="entry name" value="DUF6589"/>
    <property type="match status" value="1"/>
</dbReference>
<keyword evidence="1" id="KW-1133">Transmembrane helix</keyword>
<feature type="domain" description="DUF6589" evidence="2">
    <location>
        <begin position="95"/>
        <end position="408"/>
    </location>
</feature>
<evidence type="ECO:0000256" key="1">
    <source>
        <dbReference type="SAM" id="Phobius"/>
    </source>
</evidence>
<name>A0A6A4GRM7_9AGAR</name>
<dbReference type="InterPro" id="IPR046496">
    <property type="entry name" value="DUF6589"/>
</dbReference>
<dbReference type="EMBL" id="ML769770">
    <property type="protein sequence ID" value="KAE9387960.1"/>
    <property type="molecule type" value="Genomic_DNA"/>
</dbReference>
<gene>
    <name evidence="3" type="ORF">BT96DRAFT_1004649</name>
</gene>
<dbReference type="Proteomes" id="UP000799118">
    <property type="component" value="Unassembled WGS sequence"/>
</dbReference>
<keyword evidence="1" id="KW-0812">Transmembrane</keyword>
<proteinExistence type="predicted"/>